<reference evidence="5" key="1">
    <citation type="journal article" date="2021" name="Mol. Ecol. Resour.">
        <title>Apolygus lucorum genome provides insights into omnivorousness and mesophyll feeding.</title>
        <authorList>
            <person name="Liu Y."/>
            <person name="Liu H."/>
            <person name="Wang H."/>
            <person name="Huang T."/>
            <person name="Liu B."/>
            <person name="Yang B."/>
            <person name="Yin L."/>
            <person name="Li B."/>
            <person name="Zhang Y."/>
            <person name="Zhang S."/>
            <person name="Jiang F."/>
            <person name="Zhang X."/>
            <person name="Ren Y."/>
            <person name="Wang B."/>
            <person name="Wang S."/>
            <person name="Lu Y."/>
            <person name="Wu K."/>
            <person name="Fan W."/>
            <person name="Wang G."/>
        </authorList>
    </citation>
    <scope>NUCLEOTIDE SEQUENCE</scope>
    <source>
        <strain evidence="5">12Hb</strain>
    </source>
</reference>
<name>A0A6A4KEL9_APOLU</name>
<accession>A0A6A4KEL9</accession>
<sequence>MNRNGRTGARLVEDYSFTNPVRALKSFPRQRVSRRKTKGLQRLPISKHGKPPHRIHVAERMDAADPTTFLPGQAAYGHKVRKVPSSSENQDSSSNLYLLSYGRFFYQLNMDCAKCSRELNSPKKTVKCSKCDASYHPSCTRLKSVEYYKKMNMEARSKWECDRCKNSGERSKRIKNKGDESDSDDSISSEDTGKLDVSVKYAASQKEPQMVGNKNLLSVINKLSDKIDKMHSSELTMSQKMDKIDGLVNDLADVKKSIVFMSEQFDSFCTELKTMRESMKQVSEENRQLKEITAVLKVKVDFLEQNTKRGDVVIDGIPETINENCLQIVQELSKVINVDVAPISAFRIGLNQDDKHRKILANLGSESARIAFVASAKKMSELKANSLIVSWPDHRIYVNENLTQFRRELLRKTKLKAKEKNIKFVWVRNFNIYTRKQENEKVVQVRSEDDLLKL</sequence>
<dbReference type="InterPro" id="IPR001965">
    <property type="entry name" value="Znf_PHD"/>
</dbReference>
<protein>
    <submittedName>
        <fullName evidence="5">Uncharacterized protein</fullName>
    </submittedName>
</protein>
<dbReference type="InterPro" id="IPR019787">
    <property type="entry name" value="Znf_PHD-finger"/>
</dbReference>
<feature type="region of interest" description="Disordered" evidence="4">
    <location>
        <begin position="169"/>
        <end position="191"/>
    </location>
</feature>
<dbReference type="Gene3D" id="3.30.40.10">
    <property type="entry name" value="Zinc/RING finger domain, C3HC4 (zinc finger)"/>
    <property type="match status" value="1"/>
</dbReference>
<dbReference type="InterPro" id="IPR013083">
    <property type="entry name" value="Znf_RING/FYVE/PHD"/>
</dbReference>
<evidence type="ECO:0000256" key="4">
    <source>
        <dbReference type="SAM" id="MobiDB-lite"/>
    </source>
</evidence>
<dbReference type="SUPFAM" id="SSF57903">
    <property type="entry name" value="FYVE/PHD zinc finger"/>
    <property type="match status" value="1"/>
</dbReference>
<dbReference type="InterPro" id="IPR011011">
    <property type="entry name" value="Znf_FYVE_PHD"/>
</dbReference>
<comment type="caution">
    <text evidence="5">The sequence shown here is derived from an EMBL/GenBank/DDBJ whole genome shotgun (WGS) entry which is preliminary data.</text>
</comment>
<dbReference type="PROSITE" id="PS01359">
    <property type="entry name" value="ZF_PHD_1"/>
    <property type="match status" value="1"/>
</dbReference>
<dbReference type="AlphaFoldDB" id="A0A6A4KEL9"/>
<dbReference type="OrthoDB" id="5984028at2759"/>
<dbReference type="GO" id="GO:0008270">
    <property type="term" value="F:zinc ion binding"/>
    <property type="evidence" value="ECO:0007669"/>
    <property type="project" value="UniProtKB-KW"/>
</dbReference>
<dbReference type="Proteomes" id="UP000466442">
    <property type="component" value="Linkage Group LG5"/>
</dbReference>
<evidence type="ECO:0000313" key="5">
    <source>
        <dbReference type="EMBL" id="KAF6210442.1"/>
    </source>
</evidence>
<gene>
    <name evidence="5" type="ORF">GE061_013548</name>
</gene>
<organism evidence="5 6">
    <name type="scientific">Apolygus lucorum</name>
    <name type="common">Small green plant bug</name>
    <name type="synonym">Lygocoris lucorum</name>
    <dbReference type="NCBI Taxonomy" id="248454"/>
    <lineage>
        <taxon>Eukaryota</taxon>
        <taxon>Metazoa</taxon>
        <taxon>Ecdysozoa</taxon>
        <taxon>Arthropoda</taxon>
        <taxon>Hexapoda</taxon>
        <taxon>Insecta</taxon>
        <taxon>Pterygota</taxon>
        <taxon>Neoptera</taxon>
        <taxon>Paraneoptera</taxon>
        <taxon>Hemiptera</taxon>
        <taxon>Heteroptera</taxon>
        <taxon>Panheteroptera</taxon>
        <taxon>Cimicomorpha</taxon>
        <taxon>Miridae</taxon>
        <taxon>Mirini</taxon>
        <taxon>Apolygus</taxon>
    </lineage>
</organism>
<keyword evidence="6" id="KW-1185">Reference proteome</keyword>
<dbReference type="SMART" id="SM00249">
    <property type="entry name" value="PHD"/>
    <property type="match status" value="1"/>
</dbReference>
<proteinExistence type="predicted"/>
<keyword evidence="3" id="KW-0862">Zinc</keyword>
<dbReference type="InterPro" id="IPR019786">
    <property type="entry name" value="Zinc_finger_PHD-type_CS"/>
</dbReference>
<dbReference type="InterPro" id="IPR057251">
    <property type="entry name" value="FP_C"/>
</dbReference>
<dbReference type="Pfam" id="PF25298">
    <property type="entry name" value="Baculo_FP_2nd"/>
    <property type="match status" value="1"/>
</dbReference>
<feature type="compositionally biased region" description="Basic and acidic residues" evidence="4">
    <location>
        <begin position="169"/>
        <end position="180"/>
    </location>
</feature>
<evidence type="ECO:0000256" key="1">
    <source>
        <dbReference type="ARBA" id="ARBA00022723"/>
    </source>
</evidence>
<keyword evidence="2" id="KW-0863">Zinc-finger</keyword>
<keyword evidence="1" id="KW-0479">Metal-binding</keyword>
<dbReference type="EMBL" id="WIXP02000005">
    <property type="protein sequence ID" value="KAF6210442.1"/>
    <property type="molecule type" value="Genomic_DNA"/>
</dbReference>
<evidence type="ECO:0000313" key="6">
    <source>
        <dbReference type="Proteomes" id="UP000466442"/>
    </source>
</evidence>
<evidence type="ECO:0000256" key="2">
    <source>
        <dbReference type="ARBA" id="ARBA00022771"/>
    </source>
</evidence>
<dbReference type="PROSITE" id="PS50016">
    <property type="entry name" value="ZF_PHD_2"/>
    <property type="match status" value="1"/>
</dbReference>
<evidence type="ECO:0000256" key="3">
    <source>
        <dbReference type="ARBA" id="ARBA00022833"/>
    </source>
</evidence>